<gene>
    <name evidence="3" type="ORF">GGQ87_002555</name>
</gene>
<keyword evidence="1" id="KW-0472">Membrane</keyword>
<keyword evidence="4" id="KW-1185">Reference proteome</keyword>
<keyword evidence="1" id="KW-0812">Transmembrane</keyword>
<dbReference type="EMBL" id="JAATJM010000002">
    <property type="protein sequence ID" value="NJC42260.1"/>
    <property type="molecule type" value="Genomic_DNA"/>
</dbReference>
<dbReference type="InterPro" id="IPR002048">
    <property type="entry name" value="EF_hand_dom"/>
</dbReference>
<protein>
    <recommendedName>
        <fullName evidence="2">EF-hand domain-containing protein</fullName>
    </recommendedName>
</protein>
<dbReference type="Proteomes" id="UP000587415">
    <property type="component" value="Unassembled WGS sequence"/>
</dbReference>
<evidence type="ECO:0000256" key="1">
    <source>
        <dbReference type="SAM" id="Phobius"/>
    </source>
</evidence>
<evidence type="ECO:0000313" key="4">
    <source>
        <dbReference type="Proteomes" id="UP000587415"/>
    </source>
</evidence>
<comment type="caution">
    <text evidence="3">The sequence shown here is derived from an EMBL/GenBank/DDBJ whole genome shotgun (WGS) entry which is preliminary data.</text>
</comment>
<accession>A0A7X6BPY0</accession>
<evidence type="ECO:0000259" key="2">
    <source>
        <dbReference type="PROSITE" id="PS50222"/>
    </source>
</evidence>
<dbReference type="InterPro" id="IPR006311">
    <property type="entry name" value="TAT_signal"/>
</dbReference>
<name>A0A7X6BPY0_9CAUL</name>
<feature type="domain" description="EF-hand" evidence="2">
    <location>
        <begin position="84"/>
        <end position="111"/>
    </location>
</feature>
<dbReference type="SUPFAM" id="SSF47473">
    <property type="entry name" value="EF-hand"/>
    <property type="match status" value="1"/>
</dbReference>
<evidence type="ECO:0000313" key="3">
    <source>
        <dbReference type="EMBL" id="NJC42260.1"/>
    </source>
</evidence>
<feature type="transmembrane region" description="Helical" evidence="1">
    <location>
        <begin position="61"/>
        <end position="83"/>
    </location>
</feature>
<organism evidence="3 4">
    <name type="scientific">Brevundimonas alba</name>
    <dbReference type="NCBI Taxonomy" id="74314"/>
    <lineage>
        <taxon>Bacteria</taxon>
        <taxon>Pseudomonadati</taxon>
        <taxon>Pseudomonadota</taxon>
        <taxon>Alphaproteobacteria</taxon>
        <taxon>Caulobacterales</taxon>
        <taxon>Caulobacteraceae</taxon>
        <taxon>Brevundimonas</taxon>
    </lineage>
</organism>
<dbReference type="Pfam" id="PF13202">
    <property type="entry name" value="EF-hand_5"/>
    <property type="match status" value="1"/>
</dbReference>
<dbReference type="PROSITE" id="PS00018">
    <property type="entry name" value="EF_HAND_1"/>
    <property type="match status" value="1"/>
</dbReference>
<dbReference type="PROSITE" id="PS50222">
    <property type="entry name" value="EF_HAND_2"/>
    <property type="match status" value="1"/>
</dbReference>
<dbReference type="Gene3D" id="1.10.238.10">
    <property type="entry name" value="EF-hand"/>
    <property type="match status" value="1"/>
</dbReference>
<proteinExistence type="predicted"/>
<dbReference type="GO" id="GO:0005509">
    <property type="term" value="F:calcium ion binding"/>
    <property type="evidence" value="ECO:0007669"/>
    <property type="project" value="InterPro"/>
</dbReference>
<dbReference type="InterPro" id="IPR018247">
    <property type="entry name" value="EF_Hand_1_Ca_BS"/>
</dbReference>
<dbReference type="PROSITE" id="PS51318">
    <property type="entry name" value="TAT"/>
    <property type="match status" value="1"/>
</dbReference>
<dbReference type="InterPro" id="IPR011992">
    <property type="entry name" value="EF-hand-dom_pair"/>
</dbReference>
<dbReference type="RefSeq" id="WP_168048339.1">
    <property type="nucleotide sequence ID" value="NZ_JAATJM010000002.1"/>
</dbReference>
<sequence length="111" mass="11866">MTSQRPPKKSETIEVRLPYGTKTAFIARCRDEGRTVSDAVRGFMEAEIGARPARASRRTRLLHALAAAVAGLALGAVAAPSLAQAPGGSRAAFDRLDTDHDGAVSFDEFRR</sequence>
<keyword evidence="1" id="KW-1133">Transmembrane helix</keyword>
<reference evidence="3 4" key="1">
    <citation type="submission" date="2020-03" db="EMBL/GenBank/DDBJ databases">
        <title>Genomic Encyclopedia of Type Strains, Phase IV (KMG-IV): sequencing the most valuable type-strain genomes for metagenomic binning, comparative biology and taxonomic classification.</title>
        <authorList>
            <person name="Goeker M."/>
        </authorList>
    </citation>
    <scope>NUCLEOTIDE SEQUENCE [LARGE SCALE GENOMIC DNA]</scope>
    <source>
        <strain evidence="3 4">DSM 4736</strain>
    </source>
</reference>
<dbReference type="AlphaFoldDB" id="A0A7X6BPY0"/>